<keyword evidence="2" id="KW-0449">Lipoprotein</keyword>
<dbReference type="OrthoDB" id="9923952at2759"/>
<dbReference type="Gene3D" id="2.40.128.20">
    <property type="match status" value="1"/>
</dbReference>
<proteinExistence type="predicted"/>
<dbReference type="EMBL" id="LJIJ01006310">
    <property type="protein sequence ID" value="ODM87046.1"/>
    <property type="molecule type" value="Genomic_DNA"/>
</dbReference>
<accession>A0A1D2M261</accession>
<dbReference type="AlphaFoldDB" id="A0A1D2M261"/>
<organism evidence="2 3">
    <name type="scientific">Orchesella cincta</name>
    <name type="common">Springtail</name>
    <name type="synonym">Podura cincta</name>
    <dbReference type="NCBI Taxonomy" id="48709"/>
    <lineage>
        <taxon>Eukaryota</taxon>
        <taxon>Metazoa</taxon>
        <taxon>Ecdysozoa</taxon>
        <taxon>Arthropoda</taxon>
        <taxon>Hexapoda</taxon>
        <taxon>Collembola</taxon>
        <taxon>Entomobryomorpha</taxon>
        <taxon>Entomobryoidea</taxon>
        <taxon>Orchesellidae</taxon>
        <taxon>Orchesellinae</taxon>
        <taxon>Orchesella</taxon>
    </lineage>
</organism>
<sequence>MFSIVLNFLAVSVGLIALSSSTSLPLKLGQAKSPYGTCKTFLDYTPVHFFDVDRFTGYRIWYVKEIHYLDNEENAPSQKLSCYSITMRHPNDRPKIVQLFWRFYTGGLRYENVSNYTTENGMLPLESIWAEVVMQEPIVPLEPYTPMIWVQTDYDNWAIAYDCRNYDSSKSEESYSTESMILFTRDPNYSDEKTLDILRIVMENYGFSAQNMTVVDQSNCDPPI</sequence>
<feature type="chain" id="PRO_5008903400" evidence="1">
    <location>
        <begin position="22"/>
        <end position="224"/>
    </location>
</feature>
<dbReference type="InterPro" id="IPR012674">
    <property type="entry name" value="Calycin"/>
</dbReference>
<keyword evidence="3" id="KW-1185">Reference proteome</keyword>
<dbReference type="SUPFAM" id="SSF50814">
    <property type="entry name" value="Lipocalins"/>
    <property type="match status" value="1"/>
</dbReference>
<evidence type="ECO:0000313" key="3">
    <source>
        <dbReference type="Proteomes" id="UP000094527"/>
    </source>
</evidence>
<comment type="caution">
    <text evidence="2">The sequence shown here is derived from an EMBL/GenBank/DDBJ whole genome shotgun (WGS) entry which is preliminary data.</text>
</comment>
<keyword evidence="1" id="KW-0732">Signal</keyword>
<reference evidence="2 3" key="1">
    <citation type="journal article" date="2016" name="Genome Biol. Evol.">
        <title>Gene Family Evolution Reflects Adaptation to Soil Environmental Stressors in the Genome of the Collembolan Orchesella cincta.</title>
        <authorList>
            <person name="Faddeeva-Vakhrusheva A."/>
            <person name="Derks M.F."/>
            <person name="Anvar S.Y."/>
            <person name="Agamennone V."/>
            <person name="Suring W."/>
            <person name="Smit S."/>
            <person name="van Straalen N.M."/>
            <person name="Roelofs D."/>
        </authorList>
    </citation>
    <scope>NUCLEOTIDE SEQUENCE [LARGE SCALE GENOMIC DNA]</scope>
    <source>
        <tissue evidence="2">Mixed pool</tissue>
    </source>
</reference>
<dbReference type="Proteomes" id="UP000094527">
    <property type="component" value="Unassembled WGS sequence"/>
</dbReference>
<gene>
    <name evidence="2" type="ORF">Ocin01_19636</name>
</gene>
<name>A0A1D2M261_ORCCI</name>
<feature type="signal peptide" evidence="1">
    <location>
        <begin position="1"/>
        <end position="21"/>
    </location>
</feature>
<evidence type="ECO:0000313" key="2">
    <source>
        <dbReference type="EMBL" id="ODM87046.1"/>
    </source>
</evidence>
<evidence type="ECO:0000256" key="1">
    <source>
        <dbReference type="SAM" id="SignalP"/>
    </source>
</evidence>
<protein>
    <submittedName>
        <fullName evidence="2">Apolipoprotein D</fullName>
    </submittedName>
</protein>